<evidence type="ECO:0000256" key="1">
    <source>
        <dbReference type="SAM" id="SignalP"/>
    </source>
</evidence>
<name>A0AAN7YEK5_9EURO</name>
<dbReference type="PANTHER" id="PTHR42047">
    <property type="entry name" value="PROTEIN, PUTATIVE (AFU_ORTHOLOGUE AFUA_6G03560)-RELATED"/>
    <property type="match status" value="1"/>
</dbReference>
<reference evidence="2 3" key="1">
    <citation type="submission" date="2023-08" db="EMBL/GenBank/DDBJ databases">
        <title>Black Yeasts Isolated from many extreme environments.</title>
        <authorList>
            <person name="Coleine C."/>
            <person name="Stajich J.E."/>
            <person name="Selbmann L."/>
        </authorList>
    </citation>
    <scope>NUCLEOTIDE SEQUENCE [LARGE SCALE GENOMIC DNA]</scope>
    <source>
        <strain evidence="2 3">CCFEE 5910</strain>
    </source>
</reference>
<gene>
    <name evidence="2" type="ORF">LTR05_001019</name>
</gene>
<accession>A0AAN7YEK5</accession>
<feature type="signal peptide" evidence="1">
    <location>
        <begin position="1"/>
        <end position="25"/>
    </location>
</feature>
<sequence length="248" mass="26581">MRPYMFVVIGTLLSLAFSAPQGGRAHNELDGTLTTTLSATLSFTFTSTHVVTLPTISSFTTTSSTSKPTYTATEIYAVRPGAPFHMIPFQAAGGVFRLGGGNAAYCPLYAEKLGACEARTNITGINGCSLSTVVPGGQSIYLAPDGELKYTPPHSAYMVPGSISCPLSYTEVRDSDASEVRIAGFGATSFMACPMLTTTRVKQQWQVYANTLNASTPLRHENDTTCWVFEAVGVEKQLSHFAATWEYV</sequence>
<evidence type="ECO:0008006" key="4">
    <source>
        <dbReference type="Google" id="ProtNLM"/>
    </source>
</evidence>
<dbReference type="EMBL" id="JAVRRJ010000001">
    <property type="protein sequence ID" value="KAK5090842.1"/>
    <property type="molecule type" value="Genomic_DNA"/>
</dbReference>
<proteinExistence type="predicted"/>
<keyword evidence="1" id="KW-0732">Signal</keyword>
<dbReference type="Proteomes" id="UP001309876">
    <property type="component" value="Unassembled WGS sequence"/>
</dbReference>
<dbReference type="AlphaFoldDB" id="A0AAN7YEK5"/>
<keyword evidence="3" id="KW-1185">Reference proteome</keyword>
<organism evidence="2 3">
    <name type="scientific">Lithohypha guttulata</name>
    <dbReference type="NCBI Taxonomy" id="1690604"/>
    <lineage>
        <taxon>Eukaryota</taxon>
        <taxon>Fungi</taxon>
        <taxon>Dikarya</taxon>
        <taxon>Ascomycota</taxon>
        <taxon>Pezizomycotina</taxon>
        <taxon>Eurotiomycetes</taxon>
        <taxon>Chaetothyriomycetidae</taxon>
        <taxon>Chaetothyriales</taxon>
        <taxon>Trichomeriaceae</taxon>
        <taxon>Lithohypha</taxon>
    </lineage>
</organism>
<comment type="caution">
    <text evidence="2">The sequence shown here is derived from an EMBL/GenBank/DDBJ whole genome shotgun (WGS) entry which is preliminary data.</text>
</comment>
<evidence type="ECO:0000313" key="2">
    <source>
        <dbReference type="EMBL" id="KAK5090842.1"/>
    </source>
</evidence>
<feature type="chain" id="PRO_5042954199" description="Ig-like domain-containing protein" evidence="1">
    <location>
        <begin position="26"/>
        <end position="248"/>
    </location>
</feature>
<dbReference type="PANTHER" id="PTHR42047:SF1">
    <property type="entry name" value="PROTEIN, PUTATIVE (AFU_ORTHOLOGUE AFUA_6G03560)-RELATED"/>
    <property type="match status" value="1"/>
</dbReference>
<dbReference type="InterPro" id="IPR052820">
    <property type="entry name" value="PhiA_domain"/>
</dbReference>
<protein>
    <recommendedName>
        <fullName evidence="4">Ig-like domain-containing protein</fullName>
    </recommendedName>
</protein>
<evidence type="ECO:0000313" key="3">
    <source>
        <dbReference type="Proteomes" id="UP001309876"/>
    </source>
</evidence>